<proteinExistence type="predicted"/>
<dbReference type="Gene3D" id="2.30.30.40">
    <property type="entry name" value="SH3 Domains"/>
    <property type="match status" value="1"/>
</dbReference>
<dbReference type="SMART" id="SM00782">
    <property type="entry name" value="PhnA_Zn_Ribbon"/>
    <property type="match status" value="1"/>
</dbReference>
<feature type="domain" description="PhnA protein N-terminal proteobacterial" evidence="1">
    <location>
        <begin position="4"/>
        <end position="50"/>
    </location>
</feature>
<dbReference type="Pfam" id="PF03831">
    <property type="entry name" value="YjdM"/>
    <property type="match status" value="1"/>
</dbReference>
<reference evidence="2 3" key="1">
    <citation type="submission" date="2024-07" db="EMBL/GenBank/DDBJ databases">
        <authorList>
            <person name="Ren Q."/>
        </authorList>
    </citation>
    <scope>NUCLEOTIDE SEQUENCE [LARGE SCALE GENOMIC DNA]</scope>
    <source>
        <strain evidence="2 3">REN37</strain>
    </source>
</reference>
<keyword evidence="3" id="KW-1185">Reference proteome</keyword>
<name>A0ABV4AJ38_9GAMM</name>
<gene>
    <name evidence="2" type="ORF">AB5I84_11795</name>
</gene>
<dbReference type="RefSeq" id="WP_369456107.1">
    <property type="nucleotide sequence ID" value="NZ_JBGCUO010000002.1"/>
</dbReference>
<dbReference type="Proteomes" id="UP001562065">
    <property type="component" value="Unassembled WGS sequence"/>
</dbReference>
<organism evidence="2 3">
    <name type="scientific">Isoalcanivorax beigongshangi</name>
    <dbReference type="NCBI Taxonomy" id="3238810"/>
    <lineage>
        <taxon>Bacteria</taxon>
        <taxon>Pseudomonadati</taxon>
        <taxon>Pseudomonadota</taxon>
        <taxon>Gammaproteobacteria</taxon>
        <taxon>Oceanospirillales</taxon>
        <taxon>Alcanivoracaceae</taxon>
        <taxon>Isoalcanivorax</taxon>
    </lineage>
</organism>
<comment type="caution">
    <text evidence="2">The sequence shown here is derived from an EMBL/GenBank/DDBJ whole genome shotgun (WGS) entry which is preliminary data.</text>
</comment>
<dbReference type="SUPFAM" id="SSF82057">
    <property type="entry name" value="Prokaryotic SH3-related domain"/>
    <property type="match status" value="1"/>
</dbReference>
<protein>
    <submittedName>
        <fullName evidence="2">PhnA domain-containing protein</fullName>
    </submittedName>
</protein>
<dbReference type="EMBL" id="JBGCUO010000002">
    <property type="protein sequence ID" value="MEY1662834.1"/>
    <property type="molecule type" value="Genomic_DNA"/>
</dbReference>
<dbReference type="InterPro" id="IPR013988">
    <property type="entry name" value="YjdM_C"/>
</dbReference>
<dbReference type="PANTHER" id="PTHR30305:SF3">
    <property type="entry name" value="PROTEIN YJDM"/>
    <property type="match status" value="1"/>
</dbReference>
<sequence length="192" mass="20952">MEQTIAARSQGQCELCTGKENLRLVAVPPRDATDADAVVHLCSLCADQLDGSQPLDVHHWHCLNDSMWSPTPAVQVLAWQQLSRLASSESWAQDLLDMLYLDDALLAWAKAGSASNDEQPGEVHRDCNGVELLEGDSVTLIKDLNVKGSSLVAKRGTHVRNIHLDPDNAAHIEGRVDGQRIVILTQFVKKSG</sequence>
<dbReference type="PANTHER" id="PTHR30305">
    <property type="entry name" value="PROTEIN YJDM-RELATED"/>
    <property type="match status" value="1"/>
</dbReference>
<dbReference type="InterPro" id="IPR013991">
    <property type="entry name" value="PhnaA_N_proteobac"/>
</dbReference>
<accession>A0ABV4AJ38</accession>
<evidence type="ECO:0000259" key="1">
    <source>
        <dbReference type="SMART" id="SM00782"/>
    </source>
</evidence>
<evidence type="ECO:0000313" key="3">
    <source>
        <dbReference type="Proteomes" id="UP001562065"/>
    </source>
</evidence>
<evidence type="ECO:0000313" key="2">
    <source>
        <dbReference type="EMBL" id="MEY1662834.1"/>
    </source>
</evidence>